<keyword evidence="3" id="KW-1185">Reference proteome</keyword>
<reference evidence="3" key="1">
    <citation type="journal article" date="2019" name="Int. J. Syst. Evol. Microbiol.">
        <title>The Global Catalogue of Microorganisms (GCM) 10K type strain sequencing project: providing services to taxonomists for standard genome sequencing and annotation.</title>
        <authorList>
            <consortium name="The Broad Institute Genomics Platform"/>
            <consortium name="The Broad Institute Genome Sequencing Center for Infectious Disease"/>
            <person name="Wu L."/>
            <person name="Ma J."/>
        </authorList>
    </citation>
    <scope>NUCLEOTIDE SEQUENCE [LARGE SCALE GENOMIC DNA]</scope>
    <source>
        <strain evidence="3">CCM 7043</strain>
    </source>
</reference>
<name>A0ABW4FB95_9PSEU</name>
<organism evidence="2 3">
    <name type="scientific">Pseudonocardia yunnanensis</name>
    <dbReference type="NCBI Taxonomy" id="58107"/>
    <lineage>
        <taxon>Bacteria</taxon>
        <taxon>Bacillati</taxon>
        <taxon>Actinomycetota</taxon>
        <taxon>Actinomycetes</taxon>
        <taxon>Pseudonocardiales</taxon>
        <taxon>Pseudonocardiaceae</taxon>
        <taxon>Pseudonocardia</taxon>
    </lineage>
</organism>
<dbReference type="SUPFAM" id="SSF51126">
    <property type="entry name" value="Pectin lyase-like"/>
    <property type="match status" value="1"/>
</dbReference>
<dbReference type="SMART" id="SM00710">
    <property type="entry name" value="PbH1"/>
    <property type="match status" value="8"/>
</dbReference>
<proteinExistence type="predicted"/>
<sequence>MASALTATPGGHASVVMQTVYVSTKAADNAAGRSCSSAAYDSISKGVAAVAAGGRVVVCDGTYHEGVSVQKPLTIDGRGNATIDATNMTNGITVTASDVTLTGLIVRNAIGEGILVRNADRTEIADNVVAGNNTGLRLADPVPNDYPPCHLPVGPDCGESIHLLGSSHAIVRGNIITDGTGGVLLSDETGPTAHNQIVGNIVADNTTACGVTLAGHNEHGAPGGVPDPRVGGVFDNVVEHNAIFRNGLQGKTGGAGVQMATPVHGGAVYRNTVSQNIIDHNGHPGVTLHSHETGQYMDGNSVTRNRIGSNNVNGDADFTAKDPERTGIFIGTVGSMSIEVKDNTVNRDQYGIFTSGPVTVTGERENSFSNVVVAVSRN</sequence>
<feature type="domain" description="Right handed beta helix" evidence="1">
    <location>
        <begin position="88"/>
        <end position="215"/>
    </location>
</feature>
<accession>A0ABW4FB95</accession>
<evidence type="ECO:0000259" key="1">
    <source>
        <dbReference type="Pfam" id="PF13229"/>
    </source>
</evidence>
<dbReference type="InterPro" id="IPR039448">
    <property type="entry name" value="Beta_helix"/>
</dbReference>
<dbReference type="InterPro" id="IPR006626">
    <property type="entry name" value="PbH1"/>
</dbReference>
<dbReference type="Proteomes" id="UP001597114">
    <property type="component" value="Unassembled WGS sequence"/>
</dbReference>
<gene>
    <name evidence="2" type="ORF">ACFSJD_39625</name>
</gene>
<protein>
    <submittedName>
        <fullName evidence="2">Nitrous oxide reductase family maturation protein NosD</fullName>
    </submittedName>
</protein>
<dbReference type="InterPro" id="IPR012334">
    <property type="entry name" value="Pectin_lyas_fold"/>
</dbReference>
<evidence type="ECO:0000313" key="3">
    <source>
        <dbReference type="Proteomes" id="UP001597114"/>
    </source>
</evidence>
<dbReference type="InterPro" id="IPR011050">
    <property type="entry name" value="Pectin_lyase_fold/virulence"/>
</dbReference>
<dbReference type="Gene3D" id="2.160.20.10">
    <property type="entry name" value="Single-stranded right-handed beta-helix, Pectin lyase-like"/>
    <property type="match status" value="1"/>
</dbReference>
<dbReference type="RefSeq" id="WP_344723259.1">
    <property type="nucleotide sequence ID" value="NZ_BAAAUS010000019.1"/>
</dbReference>
<comment type="caution">
    <text evidence="2">The sequence shown here is derived from an EMBL/GenBank/DDBJ whole genome shotgun (WGS) entry which is preliminary data.</text>
</comment>
<dbReference type="EMBL" id="JBHUCO010000069">
    <property type="protein sequence ID" value="MFD1523649.1"/>
    <property type="molecule type" value="Genomic_DNA"/>
</dbReference>
<evidence type="ECO:0000313" key="2">
    <source>
        <dbReference type="EMBL" id="MFD1523649.1"/>
    </source>
</evidence>
<dbReference type="Pfam" id="PF13229">
    <property type="entry name" value="Beta_helix"/>
    <property type="match status" value="1"/>
</dbReference>